<organism evidence="3 4">
    <name type="scientific">Phytophthora fragariaefolia</name>
    <dbReference type="NCBI Taxonomy" id="1490495"/>
    <lineage>
        <taxon>Eukaryota</taxon>
        <taxon>Sar</taxon>
        <taxon>Stramenopiles</taxon>
        <taxon>Oomycota</taxon>
        <taxon>Peronosporomycetes</taxon>
        <taxon>Peronosporales</taxon>
        <taxon>Peronosporaceae</taxon>
        <taxon>Phytophthora</taxon>
    </lineage>
</organism>
<keyword evidence="4" id="KW-1185">Reference proteome</keyword>
<feature type="domain" description="PiggyBac transposable element-derived protein" evidence="2">
    <location>
        <begin position="298"/>
        <end position="393"/>
    </location>
</feature>
<evidence type="ECO:0000256" key="1">
    <source>
        <dbReference type="SAM" id="MobiDB-lite"/>
    </source>
</evidence>
<dbReference type="AlphaFoldDB" id="A0A9W6X265"/>
<feature type="domain" description="PiggyBac transposable element-derived protein" evidence="2">
    <location>
        <begin position="50"/>
        <end position="228"/>
    </location>
</feature>
<comment type="caution">
    <text evidence="3">The sequence shown here is derived from an EMBL/GenBank/DDBJ whole genome shotgun (WGS) entry which is preliminary data.</text>
</comment>
<accession>A0A9W6X265</accession>
<evidence type="ECO:0000259" key="2">
    <source>
        <dbReference type="Pfam" id="PF13843"/>
    </source>
</evidence>
<gene>
    <name evidence="3" type="ORF">Pfra01_000561600</name>
</gene>
<dbReference type="Proteomes" id="UP001165121">
    <property type="component" value="Unassembled WGS sequence"/>
</dbReference>
<dbReference type="InterPro" id="IPR029526">
    <property type="entry name" value="PGBD"/>
</dbReference>
<dbReference type="PANTHER" id="PTHR46599:SF3">
    <property type="entry name" value="PIGGYBAC TRANSPOSABLE ELEMENT-DERIVED PROTEIN 4"/>
    <property type="match status" value="1"/>
</dbReference>
<reference evidence="3" key="1">
    <citation type="submission" date="2023-04" db="EMBL/GenBank/DDBJ databases">
        <title>Phytophthora fragariaefolia NBRC 109709.</title>
        <authorList>
            <person name="Ichikawa N."/>
            <person name="Sato H."/>
            <person name="Tonouchi N."/>
        </authorList>
    </citation>
    <scope>NUCLEOTIDE SEQUENCE</scope>
    <source>
        <strain evidence="3">NBRC 109709</strain>
    </source>
</reference>
<dbReference type="Pfam" id="PF13843">
    <property type="entry name" value="DDE_Tnp_1_7"/>
    <property type="match status" value="2"/>
</dbReference>
<proteinExistence type="predicted"/>
<evidence type="ECO:0000313" key="4">
    <source>
        <dbReference type="Proteomes" id="UP001165121"/>
    </source>
</evidence>
<protein>
    <submittedName>
        <fullName evidence="3">Unnamed protein product</fullName>
    </submittedName>
</protein>
<sequence length="636" mass="68037">MRFVPSGEVETPSYLFQHEKGSTRTYLRPEFNHLFEHSASSSFFAYVPLYFWRQILHETNKYAVMNDVRMGAPFTLDELMIFLGILFYMAVTDKGEYANYWGRQAEDLIFGGVSTSLDGVMTLHRFKLLRRCFSFNAAPTTLEQDAVARIRPLLNLLKITGGKYIRVGRNVALDEASVACRSCQGRHVIKYNPKKPTGKYHFRFYMVCCSTTWIALNYKLHCQQSDVMHRLGGVINQSEAQSLSDQLAKLENAKIRQHASMDAELSARRASTTQSTVFCTRPIAFVEIIVSQSHMTIAHDHSMLAVSWCDGNIVNMLSNADSSTVTSVTRLIGSEKQSFPAPECIAQYNTNMQGVERLDQIRGRFSIADGHSFEKWHKKLSLALIDMARSNAYLTRRLVTSEQGKSRDPHRDFVIELLGELISGQWKNAPNDGRMFYSGETLDDGDAEHVVTPSPLHQEDRAFAVATTACDSVSSRQIPRSSGGSGSDASETDGGVGPLGLAAFGLGGGGSIHGLVAFARSRDIVHHHGGGDGALGGGAAVGRGAELDGGAALGGGAVLRGGAAALAGDAALGGGAAALGGDAALGGGAAALAGDTPHDGSAVVLDGGEVFGGGDVLGGCDALGDGDHDRSEAVRD</sequence>
<dbReference type="EMBL" id="BSXT01000450">
    <property type="protein sequence ID" value="GMF27829.1"/>
    <property type="molecule type" value="Genomic_DNA"/>
</dbReference>
<evidence type="ECO:0000313" key="3">
    <source>
        <dbReference type="EMBL" id="GMF27829.1"/>
    </source>
</evidence>
<dbReference type="PANTHER" id="PTHR46599">
    <property type="entry name" value="PIGGYBAC TRANSPOSABLE ELEMENT-DERIVED PROTEIN 4"/>
    <property type="match status" value="1"/>
</dbReference>
<dbReference type="OrthoDB" id="108269at2759"/>
<feature type="region of interest" description="Disordered" evidence="1">
    <location>
        <begin position="474"/>
        <end position="494"/>
    </location>
</feature>
<name>A0A9W6X265_9STRA</name>